<feature type="region of interest" description="Disordered" evidence="1">
    <location>
        <begin position="55"/>
        <end position="85"/>
    </location>
</feature>
<keyword evidence="3" id="KW-1185">Reference proteome</keyword>
<evidence type="ECO:0000313" key="3">
    <source>
        <dbReference type="Proteomes" id="UP000238164"/>
    </source>
</evidence>
<protein>
    <submittedName>
        <fullName evidence="2">Uncharacterized protein</fullName>
    </submittedName>
</protein>
<gene>
    <name evidence="2" type="ORF">MPLG2_3251</name>
</gene>
<reference evidence="2 3" key="1">
    <citation type="submission" date="2018-02" db="EMBL/GenBank/DDBJ databases">
        <authorList>
            <person name="Cohen D.B."/>
            <person name="Kent A.D."/>
        </authorList>
    </citation>
    <scope>NUCLEOTIDE SEQUENCE [LARGE SCALE GENOMIC DNA]</scope>
    <source>
        <strain evidence="2">1</strain>
    </source>
</reference>
<evidence type="ECO:0000256" key="1">
    <source>
        <dbReference type="SAM" id="MobiDB-lite"/>
    </source>
</evidence>
<organism evidence="2 3">
    <name type="scientific">Micropruina glycogenica</name>
    <dbReference type="NCBI Taxonomy" id="75385"/>
    <lineage>
        <taxon>Bacteria</taxon>
        <taxon>Bacillati</taxon>
        <taxon>Actinomycetota</taxon>
        <taxon>Actinomycetes</taxon>
        <taxon>Propionibacteriales</taxon>
        <taxon>Nocardioidaceae</taxon>
        <taxon>Micropruina</taxon>
    </lineage>
</organism>
<dbReference type="EMBL" id="LT985188">
    <property type="protein sequence ID" value="SPD88282.1"/>
    <property type="molecule type" value="Genomic_DNA"/>
</dbReference>
<name>A0A2N9JL17_9ACTN</name>
<evidence type="ECO:0000313" key="2">
    <source>
        <dbReference type="EMBL" id="SPD88282.1"/>
    </source>
</evidence>
<accession>A0A2N9JL17</accession>
<dbReference type="Proteomes" id="UP000238164">
    <property type="component" value="Chromosome 1"/>
</dbReference>
<proteinExistence type="predicted"/>
<dbReference type="KEGG" id="mgg:MPLG2_3251"/>
<dbReference type="AlphaFoldDB" id="A0A2N9JL17"/>
<sequence length="147" mass="16274">MSAESVFVAFKFEKLGESGPLAGTARTECIENVACPQSMMRAHLVGRNRSFFDHLHKRGPRDAQNSRSSGGGHNVGHRADRDRTPARHHTEHLLQQTADLGRHSVGAVAIAFDREHTLRTLQVLKNISSQARLMTRYQDAAGTGLHR</sequence>